<dbReference type="EMBL" id="JBHRTQ010000014">
    <property type="protein sequence ID" value="MFC3175422.1"/>
    <property type="molecule type" value="Genomic_DNA"/>
</dbReference>
<accession>A0ABV7IYV6</accession>
<keyword evidence="3" id="KW-1185">Reference proteome</keyword>
<evidence type="ECO:0000313" key="2">
    <source>
        <dbReference type="EMBL" id="MFC3175422.1"/>
    </source>
</evidence>
<dbReference type="EC" id="2.3.1.-" evidence="2"/>
<evidence type="ECO:0000259" key="1">
    <source>
        <dbReference type="Pfam" id="PF22691"/>
    </source>
</evidence>
<name>A0ABV7IYV6_9SPHN</name>
<dbReference type="RefSeq" id="WP_379510801.1">
    <property type="nucleotide sequence ID" value="NZ_JBHRTQ010000014.1"/>
</dbReference>
<protein>
    <submittedName>
        <fullName evidence="2">Thiolase family protein</fullName>
        <ecNumber evidence="2">2.3.1.-</ecNumber>
    </submittedName>
</protein>
<evidence type="ECO:0000313" key="3">
    <source>
        <dbReference type="Proteomes" id="UP001595604"/>
    </source>
</evidence>
<dbReference type="CDD" id="cd00829">
    <property type="entry name" value="SCP-x_thiolase"/>
    <property type="match status" value="1"/>
</dbReference>
<gene>
    <name evidence="2" type="ORF">ACFOD9_14280</name>
</gene>
<sequence>MTGFAARNQVAIAGHAQSPIVRRASETLGAITLRTVRAAIADAGLSVSDIDGFITSPLFPSLGTHVAEDGVAFVSSNWVSQRLGIAAEFEQNPQGQLPGSVALAVNAVHSGAARHVVVYRALHNPPGTYHANSTTRAAGREQWGMPHGHFGPIAAIAMAYNEYATRYNVPEGALGQVVAEARKNGARLPWSYWKDKPLALEDYLAAAPINDPIRMFDCDIPVDGVAAFVLTSAERARDLPNRPVYVSGYSEVLPVRRRSALHWPYDDMMDLGAACMERLCRRGGVSLAEIDLLQAYDGFAPFVYFWMELAGLCPRGEAHRMVADGGIDSDRPGASPVLLGGGALGNGRMHGTPQMLECYLQLSRRAGDRQREVSLGMACQGVPHMGGAVLYSAEAF</sequence>
<dbReference type="Pfam" id="PF22691">
    <property type="entry name" value="Thiolase_C_1"/>
    <property type="match status" value="1"/>
</dbReference>
<reference evidence="3" key="1">
    <citation type="journal article" date="2019" name="Int. J. Syst. Evol. Microbiol.">
        <title>The Global Catalogue of Microorganisms (GCM) 10K type strain sequencing project: providing services to taxonomists for standard genome sequencing and annotation.</title>
        <authorList>
            <consortium name="The Broad Institute Genomics Platform"/>
            <consortium name="The Broad Institute Genome Sequencing Center for Infectious Disease"/>
            <person name="Wu L."/>
            <person name="Ma J."/>
        </authorList>
    </citation>
    <scope>NUCLEOTIDE SEQUENCE [LARGE SCALE GENOMIC DNA]</scope>
    <source>
        <strain evidence="3">KCTC 42984</strain>
    </source>
</reference>
<dbReference type="InterPro" id="IPR002155">
    <property type="entry name" value="Thiolase"/>
</dbReference>
<keyword evidence="2" id="KW-0808">Transferase</keyword>
<feature type="domain" description="Thiolase C-terminal" evidence="1">
    <location>
        <begin position="280"/>
        <end position="372"/>
    </location>
</feature>
<dbReference type="PANTHER" id="PTHR42870">
    <property type="entry name" value="ACETYL-COA C-ACETYLTRANSFERASE"/>
    <property type="match status" value="1"/>
</dbReference>
<proteinExistence type="predicted"/>
<dbReference type="GO" id="GO:0016746">
    <property type="term" value="F:acyltransferase activity"/>
    <property type="evidence" value="ECO:0007669"/>
    <property type="project" value="UniProtKB-KW"/>
</dbReference>
<dbReference type="InterPro" id="IPR016039">
    <property type="entry name" value="Thiolase-like"/>
</dbReference>
<dbReference type="PIRSF" id="PIRSF000429">
    <property type="entry name" value="Ac-CoA_Ac_transf"/>
    <property type="match status" value="1"/>
</dbReference>
<dbReference type="Proteomes" id="UP001595604">
    <property type="component" value="Unassembled WGS sequence"/>
</dbReference>
<dbReference type="SUPFAM" id="SSF53901">
    <property type="entry name" value="Thiolase-like"/>
    <property type="match status" value="1"/>
</dbReference>
<dbReference type="Gene3D" id="3.40.47.10">
    <property type="match status" value="1"/>
</dbReference>
<comment type="caution">
    <text evidence="2">The sequence shown here is derived from an EMBL/GenBank/DDBJ whole genome shotgun (WGS) entry which is preliminary data.</text>
</comment>
<keyword evidence="2" id="KW-0012">Acyltransferase</keyword>
<organism evidence="2 3">
    <name type="scientific">Novosphingobium bradum</name>
    <dbReference type="NCBI Taxonomy" id="1737444"/>
    <lineage>
        <taxon>Bacteria</taxon>
        <taxon>Pseudomonadati</taxon>
        <taxon>Pseudomonadota</taxon>
        <taxon>Alphaproteobacteria</taxon>
        <taxon>Sphingomonadales</taxon>
        <taxon>Sphingomonadaceae</taxon>
        <taxon>Novosphingobium</taxon>
    </lineage>
</organism>
<dbReference type="PANTHER" id="PTHR42870:SF1">
    <property type="entry name" value="NON-SPECIFIC LIPID-TRANSFER PROTEIN-LIKE 2"/>
    <property type="match status" value="1"/>
</dbReference>
<dbReference type="InterPro" id="IPR055140">
    <property type="entry name" value="Thiolase_C_2"/>
</dbReference>